<organism evidence="1 2">
    <name type="scientific">Cadophora malorum</name>
    <dbReference type="NCBI Taxonomy" id="108018"/>
    <lineage>
        <taxon>Eukaryota</taxon>
        <taxon>Fungi</taxon>
        <taxon>Dikarya</taxon>
        <taxon>Ascomycota</taxon>
        <taxon>Pezizomycotina</taxon>
        <taxon>Leotiomycetes</taxon>
        <taxon>Helotiales</taxon>
        <taxon>Ploettnerulaceae</taxon>
        <taxon>Cadophora</taxon>
    </lineage>
</organism>
<dbReference type="EMBL" id="JAFJYH010000011">
    <property type="protein sequence ID" value="KAG4425322.1"/>
    <property type="molecule type" value="Genomic_DNA"/>
</dbReference>
<protein>
    <submittedName>
        <fullName evidence="1">Uncharacterized protein</fullName>
    </submittedName>
</protein>
<reference evidence="1" key="1">
    <citation type="submission" date="2021-02" db="EMBL/GenBank/DDBJ databases">
        <title>Genome sequence Cadophora malorum strain M34.</title>
        <authorList>
            <person name="Stefanovic E."/>
            <person name="Vu D."/>
            <person name="Scully C."/>
            <person name="Dijksterhuis J."/>
            <person name="Roader J."/>
            <person name="Houbraken J."/>
        </authorList>
    </citation>
    <scope>NUCLEOTIDE SEQUENCE</scope>
    <source>
        <strain evidence="1">M34</strain>
    </source>
</reference>
<dbReference type="Proteomes" id="UP000664132">
    <property type="component" value="Unassembled WGS sequence"/>
</dbReference>
<accession>A0A8H7WIC2</accession>
<sequence>MPCPLVHIKLGHSIVGTEFSFTGTIKQVLEQLAGTDPKLGIPQVASPAQVCPILGTSLERRSKDKTYRIPVPGQPWAAVRLRTTSQAIKELLGISAIMPYCYINARTSAKLSCENEAAIVLCNDKNHPIAPSCRYLASIAQDVLDQCRNAYTEATLPRICNSNALGRRNSGEARKCISKAGIPPGATFREGYDTSGLQENFESVTTIPDEDQFYKVSRRIPTDSLLATAVQIARLPEKNCATKNDSKRAPASSIGDDGRIYKSLKKSITGVIQRLEGGRKRCERSTAGKVKQLKEFFRPSERQLRWHAYIESRTPDPRTANKVGFRLFCVRELPRWMYPSAYLGEHLYWYKGDDEAALIGENCQFHDTDKCYCVEFYEGVVAKKKIIFDLLTGAGFRKFREDSLLRECSKHKSMDCYCWLVFNEGKWWNLDLKSKTKKLNKRANESEAKQKMTFAIVGGK</sequence>
<comment type="caution">
    <text evidence="1">The sequence shown here is derived from an EMBL/GenBank/DDBJ whole genome shotgun (WGS) entry which is preliminary data.</text>
</comment>
<name>A0A8H7WIC2_9HELO</name>
<keyword evidence="2" id="KW-1185">Reference proteome</keyword>
<evidence type="ECO:0000313" key="2">
    <source>
        <dbReference type="Proteomes" id="UP000664132"/>
    </source>
</evidence>
<gene>
    <name evidence="1" type="ORF">IFR04_001472</name>
</gene>
<dbReference type="OrthoDB" id="3552888at2759"/>
<evidence type="ECO:0000313" key="1">
    <source>
        <dbReference type="EMBL" id="KAG4425322.1"/>
    </source>
</evidence>
<proteinExistence type="predicted"/>
<dbReference type="AlphaFoldDB" id="A0A8H7WIC2"/>